<keyword evidence="3" id="KW-0378">Hydrolase</keyword>
<keyword evidence="3" id="KW-0482">Metalloprotease</keyword>
<proteinExistence type="predicted"/>
<evidence type="ECO:0000256" key="1">
    <source>
        <dbReference type="SAM" id="Phobius"/>
    </source>
</evidence>
<keyword evidence="1" id="KW-0472">Membrane</keyword>
<dbReference type="GO" id="GO:0004175">
    <property type="term" value="F:endopeptidase activity"/>
    <property type="evidence" value="ECO:0007669"/>
    <property type="project" value="UniProtKB-ARBA"/>
</dbReference>
<feature type="transmembrane region" description="Helical" evidence="1">
    <location>
        <begin position="145"/>
        <end position="164"/>
    </location>
</feature>
<keyword evidence="3" id="KW-0645">Protease</keyword>
<gene>
    <name evidence="3" type="ORF">IRL76_11375</name>
</gene>
<name>A0A7S8F3F4_9SPHN</name>
<evidence type="ECO:0000313" key="3">
    <source>
        <dbReference type="EMBL" id="QPC98439.1"/>
    </source>
</evidence>
<feature type="transmembrane region" description="Helical" evidence="1">
    <location>
        <begin position="53"/>
        <end position="75"/>
    </location>
</feature>
<dbReference type="KEGG" id="qso:IRL76_11375"/>
<feature type="transmembrane region" description="Helical" evidence="1">
    <location>
        <begin position="176"/>
        <end position="198"/>
    </location>
</feature>
<dbReference type="AlphaFoldDB" id="A0A7S8F3F4"/>
<protein>
    <submittedName>
        <fullName evidence="3">CPBP family intramembrane metalloprotease</fullName>
    </submittedName>
</protein>
<dbReference type="EMBL" id="CP064654">
    <property type="protein sequence ID" value="QPC98439.1"/>
    <property type="molecule type" value="Genomic_DNA"/>
</dbReference>
<feature type="transmembrane region" description="Helical" evidence="1">
    <location>
        <begin position="118"/>
        <end position="139"/>
    </location>
</feature>
<dbReference type="Proteomes" id="UP000594459">
    <property type="component" value="Chromosome"/>
</dbReference>
<dbReference type="RefSeq" id="WP_200981448.1">
    <property type="nucleotide sequence ID" value="NZ_CP064654.1"/>
</dbReference>
<reference evidence="3 4" key="1">
    <citation type="submission" date="2020-11" db="EMBL/GenBank/DDBJ databases">
        <title>The genome sequence of Erythrobacter sp. 6D36.</title>
        <authorList>
            <person name="Liu Y."/>
        </authorList>
    </citation>
    <scope>NUCLEOTIDE SEQUENCE [LARGE SCALE GENOMIC DNA]</scope>
    <source>
        <strain evidence="3 4">6D36</strain>
    </source>
</reference>
<feature type="transmembrane region" description="Helical" evidence="1">
    <location>
        <begin position="235"/>
        <end position="252"/>
    </location>
</feature>
<feature type="transmembrane region" description="Helical" evidence="1">
    <location>
        <begin position="204"/>
        <end position="223"/>
    </location>
</feature>
<keyword evidence="4" id="KW-1185">Reference proteome</keyword>
<evidence type="ECO:0000313" key="4">
    <source>
        <dbReference type="Proteomes" id="UP000594459"/>
    </source>
</evidence>
<dbReference type="GO" id="GO:0008237">
    <property type="term" value="F:metallopeptidase activity"/>
    <property type="evidence" value="ECO:0007669"/>
    <property type="project" value="UniProtKB-KW"/>
</dbReference>
<dbReference type="InterPro" id="IPR003675">
    <property type="entry name" value="Rce1/LyrA-like_dom"/>
</dbReference>
<feature type="domain" description="CAAX prenyl protease 2/Lysostaphin resistance protein A-like" evidence="2">
    <location>
        <begin position="91"/>
        <end position="239"/>
    </location>
</feature>
<dbReference type="GO" id="GO:0080120">
    <property type="term" value="P:CAAX-box protein maturation"/>
    <property type="evidence" value="ECO:0007669"/>
    <property type="project" value="UniProtKB-ARBA"/>
</dbReference>
<evidence type="ECO:0000259" key="2">
    <source>
        <dbReference type="Pfam" id="PF02517"/>
    </source>
</evidence>
<keyword evidence="1" id="KW-1133">Transmembrane helix</keyword>
<dbReference type="Pfam" id="PF02517">
    <property type="entry name" value="Rce1-like"/>
    <property type="match status" value="1"/>
</dbReference>
<feature type="transmembrane region" description="Helical" evidence="1">
    <location>
        <begin position="87"/>
        <end position="106"/>
    </location>
</feature>
<keyword evidence="1" id="KW-0812">Transmembrane</keyword>
<organism evidence="3 4">
    <name type="scientific">Qipengyuania soli</name>
    <dbReference type="NCBI Taxonomy" id="2782568"/>
    <lineage>
        <taxon>Bacteria</taxon>
        <taxon>Pseudomonadati</taxon>
        <taxon>Pseudomonadota</taxon>
        <taxon>Alphaproteobacteria</taxon>
        <taxon>Sphingomonadales</taxon>
        <taxon>Erythrobacteraceae</taxon>
        <taxon>Qipengyuania</taxon>
    </lineage>
</organism>
<dbReference type="GO" id="GO:0006508">
    <property type="term" value="P:proteolysis"/>
    <property type="evidence" value="ECO:0007669"/>
    <property type="project" value="UniProtKB-KW"/>
</dbReference>
<sequence>MEAITTSGQAHLAPANSLRGEWSRFFAFLKRPTLPDRAAPMQQSSFIAVGRMLVLDLIIMVVLLGAAFGVMALGVNIPKTAISGMDMTPQLAFAAIVFAPVAEEIAFRSWLSGRPGHVLFIILALVALAIVGASGAASAQQVNPVTGGIALVVFLAGLVGLWVLRGRDAMGWFQKLFPLFYWFSAIAFAGIHLLNFSVENMATILPLVLPQFVIGLVLGYLRVNYGLWSNIMLHMLHNAAFITLVAVAGSAGA</sequence>
<accession>A0A7S8F3F4</accession>